<sequence length="95" mass="10072">FITAKGLGLPTGCDCNATVQSGDICDTISERHNISTYLAVVNSETIDPGCDNLFIGQVLCLGISDQDCNVTHIMQTSNMCHSIANVTGIPINMLL</sequence>
<dbReference type="AlphaFoldDB" id="A0A9P7E8F0"/>
<dbReference type="OrthoDB" id="5985073at2759"/>
<proteinExistence type="predicted"/>
<dbReference type="PROSITE" id="PS51782">
    <property type="entry name" value="LYSM"/>
    <property type="match status" value="1"/>
</dbReference>
<dbReference type="Gene3D" id="3.10.350.10">
    <property type="entry name" value="LysM domain"/>
    <property type="match status" value="1"/>
</dbReference>
<reference evidence="2" key="1">
    <citation type="journal article" date="2020" name="New Phytol.">
        <title>Comparative genomics reveals dynamic genome evolution in host specialist ectomycorrhizal fungi.</title>
        <authorList>
            <person name="Lofgren L.A."/>
            <person name="Nguyen N.H."/>
            <person name="Vilgalys R."/>
            <person name="Ruytinx J."/>
            <person name="Liao H.L."/>
            <person name="Branco S."/>
            <person name="Kuo A."/>
            <person name="LaButti K."/>
            <person name="Lipzen A."/>
            <person name="Andreopoulos W."/>
            <person name="Pangilinan J."/>
            <person name="Riley R."/>
            <person name="Hundley H."/>
            <person name="Na H."/>
            <person name="Barry K."/>
            <person name="Grigoriev I.V."/>
            <person name="Stajich J.E."/>
            <person name="Kennedy P.G."/>
        </authorList>
    </citation>
    <scope>NUCLEOTIDE SEQUENCE</scope>
    <source>
        <strain evidence="2">MN1</strain>
    </source>
</reference>
<dbReference type="SUPFAM" id="SSF54106">
    <property type="entry name" value="LysM domain"/>
    <property type="match status" value="1"/>
</dbReference>
<dbReference type="RefSeq" id="XP_041191716.1">
    <property type="nucleotide sequence ID" value="XM_041341662.1"/>
</dbReference>
<feature type="domain" description="LysM" evidence="1">
    <location>
        <begin position="15"/>
        <end position="61"/>
    </location>
</feature>
<dbReference type="Proteomes" id="UP000807769">
    <property type="component" value="Unassembled WGS sequence"/>
</dbReference>
<dbReference type="InterPro" id="IPR036779">
    <property type="entry name" value="LysM_dom_sf"/>
</dbReference>
<gene>
    <name evidence="2" type="ORF">BJ212DRAFT_1513232</name>
</gene>
<keyword evidence="3" id="KW-1185">Reference proteome</keyword>
<comment type="caution">
    <text evidence="2">The sequence shown here is derived from an EMBL/GenBank/DDBJ whole genome shotgun (WGS) entry which is preliminary data.</text>
</comment>
<dbReference type="CDD" id="cd00118">
    <property type="entry name" value="LysM"/>
    <property type="match status" value="1"/>
</dbReference>
<feature type="non-terminal residue" evidence="2">
    <location>
        <position position="95"/>
    </location>
</feature>
<evidence type="ECO:0000313" key="3">
    <source>
        <dbReference type="Proteomes" id="UP000807769"/>
    </source>
</evidence>
<organism evidence="2 3">
    <name type="scientific">Suillus subaureus</name>
    <dbReference type="NCBI Taxonomy" id="48587"/>
    <lineage>
        <taxon>Eukaryota</taxon>
        <taxon>Fungi</taxon>
        <taxon>Dikarya</taxon>
        <taxon>Basidiomycota</taxon>
        <taxon>Agaricomycotina</taxon>
        <taxon>Agaricomycetes</taxon>
        <taxon>Agaricomycetidae</taxon>
        <taxon>Boletales</taxon>
        <taxon>Suillineae</taxon>
        <taxon>Suillaceae</taxon>
        <taxon>Suillus</taxon>
    </lineage>
</organism>
<dbReference type="InterPro" id="IPR018392">
    <property type="entry name" value="LysM"/>
</dbReference>
<evidence type="ECO:0000259" key="1">
    <source>
        <dbReference type="PROSITE" id="PS51782"/>
    </source>
</evidence>
<dbReference type="EMBL" id="JABBWG010000021">
    <property type="protein sequence ID" value="KAG1814255.1"/>
    <property type="molecule type" value="Genomic_DNA"/>
</dbReference>
<name>A0A9P7E8F0_9AGAM</name>
<evidence type="ECO:0000313" key="2">
    <source>
        <dbReference type="EMBL" id="KAG1814255.1"/>
    </source>
</evidence>
<dbReference type="GeneID" id="64635678"/>
<dbReference type="Pfam" id="PF01476">
    <property type="entry name" value="LysM"/>
    <property type="match status" value="1"/>
</dbReference>
<protein>
    <recommendedName>
        <fullName evidence="1">LysM domain-containing protein</fullName>
    </recommendedName>
</protein>
<accession>A0A9P7E8F0</accession>